<comment type="caution">
    <text evidence="2">The sequence shown here is derived from an EMBL/GenBank/DDBJ whole genome shotgun (WGS) entry which is preliminary data.</text>
</comment>
<accession>A0A1Y2K103</accession>
<evidence type="ECO:0000259" key="1">
    <source>
        <dbReference type="Pfam" id="PF16537"/>
    </source>
</evidence>
<protein>
    <recommendedName>
        <fullName evidence="1">Type II secretion system protein GspB C-terminal domain-containing protein</fullName>
    </recommendedName>
</protein>
<dbReference type="AlphaFoldDB" id="A0A1Y2K103"/>
<dbReference type="InterPro" id="IPR032389">
    <property type="entry name" value="GspB_C"/>
</dbReference>
<dbReference type="EMBL" id="LVJN01000020">
    <property type="protein sequence ID" value="OSM01711.1"/>
    <property type="molecule type" value="Genomic_DNA"/>
</dbReference>
<sequence length="108" mass="11563">MQQEQSAEEEAAAAAQLAEEAAFAVAAMQAKQALRIDTVRIGPAQRSAVINGRDVAEGQMLGDWRVAAIDEGAVTLSWKGREFRLTQDEGRFAAMKQGRILRPAGGPP</sequence>
<dbReference type="Pfam" id="PF16537">
    <property type="entry name" value="T2SSB"/>
    <property type="match status" value="1"/>
</dbReference>
<dbReference type="Proteomes" id="UP000194003">
    <property type="component" value="Unassembled WGS sequence"/>
</dbReference>
<organism evidence="2 3">
    <name type="scientific">Magnetofaba australis IT-1</name>
    <dbReference type="NCBI Taxonomy" id="1434232"/>
    <lineage>
        <taxon>Bacteria</taxon>
        <taxon>Pseudomonadati</taxon>
        <taxon>Pseudomonadota</taxon>
        <taxon>Magnetococcia</taxon>
        <taxon>Magnetococcales</taxon>
        <taxon>Magnetococcaceae</taxon>
        <taxon>Magnetofaba</taxon>
    </lineage>
</organism>
<feature type="domain" description="Type II secretion system protein GspB C-terminal" evidence="1">
    <location>
        <begin position="43"/>
        <end position="85"/>
    </location>
</feature>
<dbReference type="STRING" id="1434232.MAIT1_01733"/>
<keyword evidence="3" id="KW-1185">Reference proteome</keyword>
<evidence type="ECO:0000313" key="3">
    <source>
        <dbReference type="Proteomes" id="UP000194003"/>
    </source>
</evidence>
<evidence type="ECO:0000313" key="2">
    <source>
        <dbReference type="EMBL" id="OSM01711.1"/>
    </source>
</evidence>
<dbReference type="GO" id="GO:0015627">
    <property type="term" value="C:type II protein secretion system complex"/>
    <property type="evidence" value="ECO:0007669"/>
    <property type="project" value="InterPro"/>
</dbReference>
<reference evidence="2 3" key="1">
    <citation type="journal article" date="2016" name="BMC Genomics">
        <title>Combined genomic and structural analyses of a cultured magnetotactic bacterium reveals its niche adaptation to a dynamic environment.</title>
        <authorList>
            <person name="Araujo A.C."/>
            <person name="Morillo V."/>
            <person name="Cypriano J."/>
            <person name="Teixeira L.C."/>
            <person name="Leao P."/>
            <person name="Lyra S."/>
            <person name="Almeida L.G."/>
            <person name="Bazylinski D.A."/>
            <person name="Vasconcellos A.T."/>
            <person name="Abreu F."/>
            <person name="Lins U."/>
        </authorList>
    </citation>
    <scope>NUCLEOTIDE SEQUENCE [LARGE SCALE GENOMIC DNA]</scope>
    <source>
        <strain evidence="2 3">IT-1</strain>
    </source>
</reference>
<gene>
    <name evidence="2" type="ORF">MAIT1_01733</name>
</gene>
<proteinExistence type="predicted"/>
<name>A0A1Y2K103_9PROT</name>